<dbReference type="Proteomes" id="UP000038045">
    <property type="component" value="Unplaced"/>
</dbReference>
<organism evidence="1 2">
    <name type="scientific">Parastrongyloides trichosuri</name>
    <name type="common">Possum-specific nematode worm</name>
    <dbReference type="NCBI Taxonomy" id="131310"/>
    <lineage>
        <taxon>Eukaryota</taxon>
        <taxon>Metazoa</taxon>
        <taxon>Ecdysozoa</taxon>
        <taxon>Nematoda</taxon>
        <taxon>Chromadorea</taxon>
        <taxon>Rhabditida</taxon>
        <taxon>Tylenchina</taxon>
        <taxon>Panagrolaimomorpha</taxon>
        <taxon>Strongyloidoidea</taxon>
        <taxon>Strongyloididae</taxon>
        <taxon>Parastrongyloides</taxon>
    </lineage>
</organism>
<keyword evidence="1" id="KW-1185">Reference proteome</keyword>
<evidence type="ECO:0000313" key="1">
    <source>
        <dbReference type="Proteomes" id="UP000038045"/>
    </source>
</evidence>
<accession>A0A0N5A002</accession>
<proteinExistence type="predicted"/>
<reference evidence="2" key="1">
    <citation type="submission" date="2017-02" db="UniProtKB">
        <authorList>
            <consortium name="WormBaseParasite"/>
        </authorList>
    </citation>
    <scope>IDENTIFICATION</scope>
</reference>
<protein>
    <submittedName>
        <fullName evidence="2">Uncharacterized protein</fullName>
    </submittedName>
</protein>
<name>A0A0N5A002_PARTI</name>
<sequence>MRISRVKCAKTIRREKARNANHIHYEKLNSFENVSIEKLLEKMPLPPKTFFSKNYTIDDNLMERTFRLSQKSPLKLNDKNVSSNTDKIAIQSSITKDVSINNFQQDVSNKVDAGNAHLKLFN</sequence>
<evidence type="ECO:0000313" key="2">
    <source>
        <dbReference type="WBParaSite" id="PTRK_0001462000.1"/>
    </source>
</evidence>
<dbReference type="AlphaFoldDB" id="A0A0N5A002"/>
<dbReference type="WBParaSite" id="PTRK_0001462000.1">
    <property type="protein sequence ID" value="PTRK_0001462000.1"/>
    <property type="gene ID" value="PTRK_0001462000"/>
</dbReference>